<evidence type="ECO:0000256" key="2">
    <source>
        <dbReference type="ARBA" id="ARBA00012000"/>
    </source>
</evidence>
<dbReference type="GO" id="GO:0003905">
    <property type="term" value="F:alkylbase DNA N-glycosylase activity"/>
    <property type="evidence" value="ECO:0007669"/>
    <property type="project" value="UniProtKB-EC"/>
</dbReference>
<dbReference type="EMBL" id="JAEKNR010000019">
    <property type="protein sequence ID" value="MBJ7596713.1"/>
    <property type="molecule type" value="Genomic_DNA"/>
</dbReference>
<evidence type="ECO:0000256" key="3">
    <source>
        <dbReference type="ARBA" id="ARBA00022763"/>
    </source>
</evidence>
<evidence type="ECO:0000256" key="1">
    <source>
        <dbReference type="ARBA" id="ARBA00000086"/>
    </source>
</evidence>
<dbReference type="Gene3D" id="1.10.340.30">
    <property type="entry name" value="Hypothetical protein, domain 2"/>
    <property type="match status" value="1"/>
</dbReference>
<gene>
    <name evidence="6" type="ORF">JF922_01315</name>
</gene>
<dbReference type="Proteomes" id="UP000612893">
    <property type="component" value="Unassembled WGS sequence"/>
</dbReference>
<dbReference type="InterPro" id="IPR011257">
    <property type="entry name" value="DNA_glycosylase"/>
</dbReference>
<dbReference type="InterPro" id="IPR003265">
    <property type="entry name" value="HhH-GPD_domain"/>
</dbReference>
<evidence type="ECO:0000313" key="6">
    <source>
        <dbReference type="EMBL" id="MBJ7596713.1"/>
    </source>
</evidence>
<proteinExistence type="predicted"/>
<dbReference type="SUPFAM" id="SSF48150">
    <property type="entry name" value="DNA-glycosylase"/>
    <property type="match status" value="1"/>
</dbReference>
<name>A0A934K4R5_9BACT</name>
<keyword evidence="7" id="KW-1185">Reference proteome</keyword>
<keyword evidence="4" id="KW-0234">DNA repair</keyword>
<evidence type="ECO:0000256" key="4">
    <source>
        <dbReference type="ARBA" id="ARBA00023204"/>
    </source>
</evidence>
<feature type="domain" description="HhH-GPD" evidence="5">
    <location>
        <begin position="130"/>
        <end position="291"/>
    </location>
</feature>
<reference evidence="6" key="1">
    <citation type="submission" date="2020-10" db="EMBL/GenBank/DDBJ databases">
        <title>Ca. Dormibacterota MAGs.</title>
        <authorList>
            <person name="Montgomery K."/>
        </authorList>
    </citation>
    <scope>NUCLEOTIDE SEQUENCE [LARGE SCALE GENOMIC DNA]</scope>
    <source>
        <strain evidence="6">SC8812_S17_10</strain>
    </source>
</reference>
<dbReference type="EC" id="3.2.2.21" evidence="2"/>
<dbReference type="InterPro" id="IPR051912">
    <property type="entry name" value="Alkylbase_DNA_Glycosylase/TA"/>
</dbReference>
<protein>
    <recommendedName>
        <fullName evidence="2">DNA-3-methyladenine glycosylase II</fullName>
        <ecNumber evidence="2">3.2.2.21</ecNumber>
    </recommendedName>
</protein>
<keyword evidence="3" id="KW-0227">DNA damage</keyword>
<dbReference type="AlphaFoldDB" id="A0A934K4R5"/>
<sequence>MTGHIEIEPQGPFSWTSALEVLGNFAPTRHHPQGSESDVTLAFPLDGSFAPVAIALRYRDGVLKGEVTGTEDTEAAARQVARIFSLNHDGSGYPEVGLRDPALGRVMEALPGLRPVCFTSPYETAAWGVISQRISMTQAAALKDRLIAEHGQPLEVGGRQVHGFPEPERLLQVKEVPGLSSVKVERLRGVARAALDGLLDPERLRALGDEAGPASLLQIPGIGPFWASGIYLRGCGIRDVFPEEPLSIAALGHLHGLGDRPEAAKVAELTDAYRPFRMWVCFLLRVAAGRGLVPGVAGREGSIRRGARGHPAEL</sequence>
<dbReference type="PANTHER" id="PTHR43003">
    <property type="entry name" value="DNA-3-METHYLADENINE GLYCOSYLASE"/>
    <property type="match status" value="1"/>
</dbReference>
<dbReference type="RefSeq" id="WP_338198541.1">
    <property type="nucleotide sequence ID" value="NZ_JAEKNR010000019.1"/>
</dbReference>
<dbReference type="SMART" id="SM00478">
    <property type="entry name" value="ENDO3c"/>
    <property type="match status" value="1"/>
</dbReference>
<evidence type="ECO:0000313" key="7">
    <source>
        <dbReference type="Proteomes" id="UP000612893"/>
    </source>
</evidence>
<dbReference type="Gene3D" id="1.10.1670.40">
    <property type="match status" value="1"/>
</dbReference>
<organism evidence="6 7">
    <name type="scientific">Candidatus Nephthysia bennettiae</name>
    <dbReference type="NCBI Taxonomy" id="3127016"/>
    <lineage>
        <taxon>Bacteria</taxon>
        <taxon>Bacillati</taxon>
        <taxon>Candidatus Dormiibacterota</taxon>
        <taxon>Candidatus Dormibacteria</taxon>
        <taxon>Candidatus Dormibacterales</taxon>
        <taxon>Candidatus Dormibacteraceae</taxon>
        <taxon>Candidatus Nephthysia</taxon>
    </lineage>
</organism>
<dbReference type="GO" id="GO:0006281">
    <property type="term" value="P:DNA repair"/>
    <property type="evidence" value="ECO:0007669"/>
    <property type="project" value="UniProtKB-KW"/>
</dbReference>
<evidence type="ECO:0000259" key="5">
    <source>
        <dbReference type="SMART" id="SM00478"/>
    </source>
</evidence>
<dbReference type="PANTHER" id="PTHR43003:SF5">
    <property type="entry name" value="DNA-3-METHYLADENINE GLYCOSYLASE"/>
    <property type="match status" value="1"/>
</dbReference>
<comment type="caution">
    <text evidence="6">The sequence shown here is derived from an EMBL/GenBank/DDBJ whole genome shotgun (WGS) entry which is preliminary data.</text>
</comment>
<accession>A0A934K4R5</accession>
<comment type="catalytic activity">
    <reaction evidence="1">
        <text>Hydrolysis of alkylated DNA, releasing 3-methyladenine, 3-methylguanine, 7-methylguanine and 7-methyladenine.</text>
        <dbReference type="EC" id="3.2.2.21"/>
    </reaction>
</comment>